<dbReference type="Proteomes" id="UP000245880">
    <property type="component" value="Unassembled WGS sequence"/>
</dbReference>
<organism evidence="2 3">
    <name type="scientific">Dyadobacter jejuensis</name>
    <dbReference type="NCBI Taxonomy" id="1082580"/>
    <lineage>
        <taxon>Bacteria</taxon>
        <taxon>Pseudomonadati</taxon>
        <taxon>Bacteroidota</taxon>
        <taxon>Cytophagia</taxon>
        <taxon>Cytophagales</taxon>
        <taxon>Spirosomataceae</taxon>
        <taxon>Dyadobacter</taxon>
    </lineage>
</organism>
<evidence type="ECO:0000313" key="3">
    <source>
        <dbReference type="Proteomes" id="UP000245880"/>
    </source>
</evidence>
<evidence type="ECO:0000256" key="1">
    <source>
        <dbReference type="SAM" id="Phobius"/>
    </source>
</evidence>
<dbReference type="EMBL" id="QGDT01000002">
    <property type="protein sequence ID" value="PWJ59617.1"/>
    <property type="molecule type" value="Genomic_DNA"/>
</dbReference>
<feature type="transmembrane region" description="Helical" evidence="1">
    <location>
        <begin position="139"/>
        <end position="163"/>
    </location>
</feature>
<keyword evidence="1" id="KW-0472">Membrane</keyword>
<dbReference type="AlphaFoldDB" id="A0A316BAP8"/>
<sequence length="171" mass="18548">MEDQVSSARVALKYGVLTAVATMIYSTIISVAGMTSNQWVGSLSFIILIVGLVLALKNYKEQNGGFMTFGQGLGLGTLLSAIAGLLSSLFSMFYLQFIDNSALTEGINKVRSDMEARGMDDAQIDQAVAMSQKFMTPGVMFLMGVFGFLLVGFFLSLIISLILRKEKPVFE</sequence>
<keyword evidence="1" id="KW-1133">Transmembrane helix</keyword>
<comment type="caution">
    <text evidence="2">The sequence shown here is derived from an EMBL/GenBank/DDBJ whole genome shotgun (WGS) entry which is preliminary data.</text>
</comment>
<keyword evidence="3" id="KW-1185">Reference proteome</keyword>
<dbReference type="RefSeq" id="WP_109673464.1">
    <property type="nucleotide sequence ID" value="NZ_QGDT01000002.1"/>
</dbReference>
<dbReference type="Pfam" id="PF13858">
    <property type="entry name" value="DUF4199"/>
    <property type="match status" value="1"/>
</dbReference>
<feature type="transmembrane region" description="Helical" evidence="1">
    <location>
        <begin position="12"/>
        <end position="33"/>
    </location>
</feature>
<dbReference type="InterPro" id="IPR025250">
    <property type="entry name" value="DUF4199"/>
</dbReference>
<dbReference type="OrthoDB" id="1122768at2"/>
<name>A0A316BAP8_9BACT</name>
<gene>
    <name evidence="2" type="ORF">CLV98_102451</name>
</gene>
<proteinExistence type="predicted"/>
<protein>
    <submittedName>
        <fullName evidence="2">Uncharacterized protein DUF4199</fullName>
    </submittedName>
</protein>
<evidence type="ECO:0000313" key="2">
    <source>
        <dbReference type="EMBL" id="PWJ59617.1"/>
    </source>
</evidence>
<feature type="transmembrane region" description="Helical" evidence="1">
    <location>
        <begin position="68"/>
        <end position="95"/>
    </location>
</feature>
<accession>A0A316BAP8</accession>
<reference evidence="2 3" key="1">
    <citation type="submission" date="2018-03" db="EMBL/GenBank/DDBJ databases">
        <title>Genomic Encyclopedia of Archaeal and Bacterial Type Strains, Phase II (KMG-II): from individual species to whole genera.</title>
        <authorList>
            <person name="Goeker M."/>
        </authorList>
    </citation>
    <scope>NUCLEOTIDE SEQUENCE [LARGE SCALE GENOMIC DNA]</scope>
    <source>
        <strain evidence="2 3">DSM 100346</strain>
    </source>
</reference>
<feature type="transmembrane region" description="Helical" evidence="1">
    <location>
        <begin position="39"/>
        <end position="56"/>
    </location>
</feature>
<keyword evidence="1" id="KW-0812">Transmembrane</keyword>